<comment type="caution">
    <text evidence="1">The sequence shown here is derived from an EMBL/GenBank/DDBJ whole genome shotgun (WGS) entry which is preliminary data.</text>
</comment>
<dbReference type="CDD" id="cd07990">
    <property type="entry name" value="LPLAT_LCLAT1-like"/>
    <property type="match status" value="1"/>
</dbReference>
<dbReference type="AlphaFoldDB" id="A0A0W0TPK8"/>
<sequence>MKKWCNMGTLWGIATLLAISIQTIAWGIPIFIVAFCKLIPIPRWQALMTRAAGAIAIGWMDINGALIRLTQPVKWEITGLENIDKNARYLLVANHQSWLDIVVLQFVFNRKIAVLKFFIKDSLKWMPILGFAWWAMGCPFMKRYSKAYLAKNPHKKGEDFRATQKAVKVFRKTPGTITSFVEGTRFTPLKQETQNAPYVHLLKPRAGGVSYVIRAMEEHLDAMIDASIAYPASHYSLWDFLCHRVKSVKVHVRVVPIPEAFSTLTPADEEDFQEAFRAWLNELWEEKDRVVASMKNERASSLS</sequence>
<name>A0A0W0TPK8_9GAMM</name>
<evidence type="ECO:0000313" key="1">
    <source>
        <dbReference type="EMBL" id="KTC97508.1"/>
    </source>
</evidence>
<dbReference type="OrthoDB" id="319710at2"/>
<dbReference type="PANTHER" id="PTHR10983">
    <property type="entry name" value="1-ACYLGLYCEROL-3-PHOSPHATE ACYLTRANSFERASE-RELATED"/>
    <property type="match status" value="1"/>
</dbReference>
<dbReference type="InterPro" id="IPR002123">
    <property type="entry name" value="Plipid/glycerol_acylTrfase"/>
</dbReference>
<keyword evidence="1" id="KW-0808">Transferase</keyword>
<accession>A0A0W0TPK8</accession>
<keyword evidence="1" id="KW-0012">Acyltransferase</keyword>
<organism evidence="1 2">
    <name type="scientific">Legionella geestiana</name>
    <dbReference type="NCBI Taxonomy" id="45065"/>
    <lineage>
        <taxon>Bacteria</taxon>
        <taxon>Pseudomonadati</taxon>
        <taxon>Pseudomonadota</taxon>
        <taxon>Gammaproteobacteria</taxon>
        <taxon>Legionellales</taxon>
        <taxon>Legionellaceae</taxon>
        <taxon>Legionella</taxon>
    </lineage>
</organism>
<reference evidence="1 2" key="1">
    <citation type="submission" date="2015-11" db="EMBL/GenBank/DDBJ databases">
        <title>Genomic analysis of 38 Legionella species identifies large and diverse effector repertoires.</title>
        <authorList>
            <person name="Burstein D."/>
            <person name="Amaro F."/>
            <person name="Zusman T."/>
            <person name="Lifshitz Z."/>
            <person name="Cohen O."/>
            <person name="Gilbert J.A."/>
            <person name="Pupko T."/>
            <person name="Shuman H.A."/>
            <person name="Segal G."/>
        </authorList>
    </citation>
    <scope>NUCLEOTIDE SEQUENCE [LARGE SCALE GENOMIC DNA]</scope>
    <source>
        <strain evidence="1 2">ATCC 49504</strain>
    </source>
</reference>
<evidence type="ECO:0000313" key="2">
    <source>
        <dbReference type="Proteomes" id="UP000054785"/>
    </source>
</evidence>
<dbReference type="NCBIfam" id="NF010621">
    <property type="entry name" value="PRK14014.1"/>
    <property type="match status" value="1"/>
</dbReference>
<dbReference type="PATRIC" id="fig|45065.4.peg.1984"/>
<protein>
    <submittedName>
        <fullName evidence="1">Acyltransferase</fullName>
    </submittedName>
</protein>
<gene>
    <name evidence="1" type="ORF">Lgee_1829</name>
</gene>
<keyword evidence="2" id="KW-1185">Reference proteome</keyword>
<dbReference type="GO" id="GO:0016746">
    <property type="term" value="F:acyltransferase activity"/>
    <property type="evidence" value="ECO:0007669"/>
    <property type="project" value="UniProtKB-KW"/>
</dbReference>
<dbReference type="RefSeq" id="WP_028386446.1">
    <property type="nucleotide sequence ID" value="NZ_CAAAHN010000003.1"/>
</dbReference>
<dbReference type="PANTHER" id="PTHR10983:SF16">
    <property type="entry name" value="LYSOCARDIOLIPIN ACYLTRANSFERASE 1"/>
    <property type="match status" value="1"/>
</dbReference>
<dbReference type="SMART" id="SM00563">
    <property type="entry name" value="PlsC"/>
    <property type="match status" value="1"/>
</dbReference>
<dbReference type="Proteomes" id="UP000054785">
    <property type="component" value="Unassembled WGS sequence"/>
</dbReference>
<dbReference type="EMBL" id="LNYC01000070">
    <property type="protein sequence ID" value="KTC97508.1"/>
    <property type="molecule type" value="Genomic_DNA"/>
</dbReference>
<dbReference type="STRING" id="45065.Lgee_1829"/>
<dbReference type="SUPFAM" id="SSF69593">
    <property type="entry name" value="Glycerol-3-phosphate (1)-acyltransferase"/>
    <property type="match status" value="1"/>
</dbReference>
<dbReference type="Pfam" id="PF01553">
    <property type="entry name" value="Acyltransferase"/>
    <property type="match status" value="1"/>
</dbReference>
<proteinExistence type="predicted"/>